<keyword evidence="2" id="KW-0547">Nucleotide-binding</keyword>
<feature type="domain" description="ABC transporter" evidence="5">
    <location>
        <begin position="328"/>
        <end position="541"/>
    </location>
</feature>
<dbReference type="Pfam" id="PF00005">
    <property type="entry name" value="ABC_tran"/>
    <property type="match status" value="2"/>
</dbReference>
<keyword evidence="3 6" id="KW-0067">ATP-binding</keyword>
<evidence type="ECO:0000313" key="7">
    <source>
        <dbReference type="Proteomes" id="UP000712157"/>
    </source>
</evidence>
<dbReference type="Pfam" id="PF16326">
    <property type="entry name" value="ABC_tran_CTD"/>
    <property type="match status" value="1"/>
</dbReference>
<dbReference type="CDD" id="cd03221">
    <property type="entry name" value="ABCF_EF-3"/>
    <property type="match status" value="2"/>
</dbReference>
<name>A0A949NER9_9FIRM</name>
<feature type="coiled-coil region" evidence="4">
    <location>
        <begin position="563"/>
        <end position="597"/>
    </location>
</feature>
<dbReference type="GO" id="GO:0003677">
    <property type="term" value="F:DNA binding"/>
    <property type="evidence" value="ECO:0007669"/>
    <property type="project" value="InterPro"/>
</dbReference>
<dbReference type="RefSeq" id="WP_238722052.1">
    <property type="nucleotide sequence ID" value="NZ_JAHQCW010000022.1"/>
</dbReference>
<reference evidence="6" key="1">
    <citation type="submission" date="2021-06" db="EMBL/GenBank/DDBJ databases">
        <title>Description of novel taxa of the family Lachnospiraceae.</title>
        <authorList>
            <person name="Chaplin A.V."/>
            <person name="Sokolova S.R."/>
            <person name="Pikina A.P."/>
            <person name="Korzhanova M."/>
            <person name="Belova V."/>
            <person name="Korostin D."/>
            <person name="Efimov B.A."/>
        </authorList>
    </citation>
    <scope>NUCLEOTIDE SEQUENCE</scope>
    <source>
        <strain evidence="6">ASD5720</strain>
    </source>
</reference>
<dbReference type="Gene3D" id="3.40.50.300">
    <property type="entry name" value="P-loop containing nucleotide triphosphate hydrolases"/>
    <property type="match status" value="2"/>
</dbReference>
<dbReference type="InterPro" id="IPR003593">
    <property type="entry name" value="AAA+_ATPase"/>
</dbReference>
<dbReference type="FunFam" id="3.40.50.300:FF:000309">
    <property type="entry name" value="ABC transporter ATP-binding protein"/>
    <property type="match status" value="1"/>
</dbReference>
<comment type="caution">
    <text evidence="6">The sequence shown here is derived from an EMBL/GenBank/DDBJ whole genome shotgun (WGS) entry which is preliminary data.</text>
</comment>
<dbReference type="InterPro" id="IPR027417">
    <property type="entry name" value="P-loop_NTPase"/>
</dbReference>
<dbReference type="Gene3D" id="1.10.287.380">
    <property type="entry name" value="Valyl-tRNA synthetase, C-terminal domain"/>
    <property type="match status" value="1"/>
</dbReference>
<proteinExistence type="predicted"/>
<dbReference type="Pfam" id="PF12848">
    <property type="entry name" value="ABC_tran_Xtn"/>
    <property type="match status" value="1"/>
</dbReference>
<dbReference type="SMART" id="SM00382">
    <property type="entry name" value="AAA"/>
    <property type="match status" value="2"/>
</dbReference>
<keyword evidence="1" id="KW-0677">Repeat</keyword>
<dbReference type="AlphaFoldDB" id="A0A949NER9"/>
<dbReference type="SUPFAM" id="SSF52540">
    <property type="entry name" value="P-loop containing nucleoside triphosphate hydrolases"/>
    <property type="match status" value="2"/>
</dbReference>
<evidence type="ECO:0000313" key="6">
    <source>
        <dbReference type="EMBL" id="MBU9737551.1"/>
    </source>
</evidence>
<dbReference type="FunFam" id="3.40.50.300:FF:000011">
    <property type="entry name" value="Putative ABC transporter ATP-binding component"/>
    <property type="match status" value="1"/>
</dbReference>
<feature type="domain" description="ABC transporter" evidence="5">
    <location>
        <begin position="3"/>
        <end position="258"/>
    </location>
</feature>
<organism evidence="6 7">
    <name type="scientific">Diplocloster agilis</name>
    <dbReference type="NCBI Taxonomy" id="2850323"/>
    <lineage>
        <taxon>Bacteria</taxon>
        <taxon>Bacillati</taxon>
        <taxon>Bacillota</taxon>
        <taxon>Clostridia</taxon>
        <taxon>Lachnospirales</taxon>
        <taxon>Lachnospiraceae</taxon>
        <taxon>Diplocloster</taxon>
    </lineage>
</organism>
<evidence type="ECO:0000259" key="5">
    <source>
        <dbReference type="PROSITE" id="PS50893"/>
    </source>
</evidence>
<evidence type="ECO:0000256" key="2">
    <source>
        <dbReference type="ARBA" id="ARBA00022741"/>
    </source>
</evidence>
<dbReference type="InterPro" id="IPR032524">
    <property type="entry name" value="ABC_tran_C"/>
</dbReference>
<protein>
    <submittedName>
        <fullName evidence="6">ABC-F family ATP-binding cassette domain-containing protein</fullName>
    </submittedName>
</protein>
<dbReference type="InterPro" id="IPR003439">
    <property type="entry name" value="ABC_transporter-like_ATP-bd"/>
</dbReference>
<keyword evidence="7" id="KW-1185">Reference proteome</keyword>
<dbReference type="GO" id="GO:0016887">
    <property type="term" value="F:ATP hydrolysis activity"/>
    <property type="evidence" value="ECO:0007669"/>
    <property type="project" value="InterPro"/>
</dbReference>
<dbReference type="PANTHER" id="PTHR42855">
    <property type="entry name" value="ABC TRANSPORTER ATP-BINDING SUBUNIT"/>
    <property type="match status" value="1"/>
</dbReference>
<dbReference type="EMBL" id="JAHQCW010000022">
    <property type="protein sequence ID" value="MBU9737551.1"/>
    <property type="molecule type" value="Genomic_DNA"/>
</dbReference>
<evidence type="ECO:0000256" key="3">
    <source>
        <dbReference type="ARBA" id="ARBA00022840"/>
    </source>
</evidence>
<dbReference type="GO" id="GO:0005524">
    <property type="term" value="F:ATP binding"/>
    <property type="evidence" value="ECO:0007669"/>
    <property type="project" value="UniProtKB-KW"/>
</dbReference>
<evidence type="ECO:0000256" key="1">
    <source>
        <dbReference type="ARBA" id="ARBA00022737"/>
    </source>
</evidence>
<dbReference type="InterPro" id="IPR017871">
    <property type="entry name" value="ABC_transporter-like_CS"/>
</dbReference>
<dbReference type="PROSITE" id="PS50893">
    <property type="entry name" value="ABC_TRANSPORTER_2"/>
    <property type="match status" value="2"/>
</dbReference>
<sequence length="636" mass="72491">MILACQSIHKAFGEETILSDISFHIEEKEKAAIVGNNGVGKSTLLKIIVGELTADSGEVVMAKGKTLGYLAQHQELISGRSIYEELLSVKQDILDMEQRIRQIEVDMKSVEGEALDELMAAYTRLTHEFELKNGYAYKSEITGVLKGLGFDEEDFEKAVDTLSGGQKTRVSLGRLLLSNPDILLLDEPTNHLDMQSISWLETYLKGYPGAVILVAHDRYFLNRIVTKVVELERTKATVYQGNYTDFARKKAMLRDALVKQYLNQQRERRHQEDVIAKLRSFNREKSIRRAESREKLLNKMELMEKPAEDAAQMRIHLEPRITSGNDVLAVENLSKSFPPLILFRGIHFDIKRGERVALIGNNGTGKTTILKIINGLLPADEGDIILGTNVQIGYYDQEHHVLHMEKTLFEELSDTYPDLNNTQIRNVLAAFLFTGDDVFKRIGDLSGGERGRVSLAKLMLSEANFLILDEPTNHLDIASKEILENALNQYTGTVFYVSHDRYFINETATRILDLTGQTLVNYIGNYDYYLSKREELTQIYAGETTADEDANPVSENKLTWQQQKEEQARIRKRENDLRKLEEQITELETRDAQIDQMLTLEEIYTDVEQCILLNKEKTDIAGQLEKLMISWEELAE</sequence>
<keyword evidence="4" id="KW-0175">Coiled coil</keyword>
<dbReference type="InterPro" id="IPR037118">
    <property type="entry name" value="Val-tRNA_synth_C_sf"/>
</dbReference>
<gene>
    <name evidence="6" type="ORF">KTH89_13460</name>
</gene>
<accession>A0A949NER9</accession>
<dbReference type="InterPro" id="IPR032781">
    <property type="entry name" value="ABC_tran_Xtn"/>
</dbReference>
<evidence type="ECO:0000256" key="4">
    <source>
        <dbReference type="SAM" id="Coils"/>
    </source>
</evidence>
<dbReference type="InterPro" id="IPR051309">
    <property type="entry name" value="ABCF_ATPase"/>
</dbReference>
<dbReference type="Proteomes" id="UP000712157">
    <property type="component" value="Unassembled WGS sequence"/>
</dbReference>
<dbReference type="PROSITE" id="PS00211">
    <property type="entry name" value="ABC_TRANSPORTER_1"/>
    <property type="match status" value="1"/>
</dbReference>
<dbReference type="PANTHER" id="PTHR42855:SF2">
    <property type="entry name" value="DRUG RESISTANCE ABC TRANSPORTER,ATP-BINDING PROTEIN"/>
    <property type="match status" value="1"/>
</dbReference>